<protein>
    <submittedName>
        <fullName evidence="1">Uncharacterized protein</fullName>
    </submittedName>
</protein>
<dbReference type="Proteomes" id="UP001054945">
    <property type="component" value="Unassembled WGS sequence"/>
</dbReference>
<gene>
    <name evidence="1" type="primary">AVEN_161049_1</name>
    <name evidence="1" type="ORF">CEXT_788241</name>
</gene>
<evidence type="ECO:0000313" key="2">
    <source>
        <dbReference type="Proteomes" id="UP001054945"/>
    </source>
</evidence>
<keyword evidence="2" id="KW-1185">Reference proteome</keyword>
<name>A0AAV4Y7Q4_CAEEX</name>
<dbReference type="AlphaFoldDB" id="A0AAV4Y7Q4"/>
<dbReference type="EMBL" id="BPLR01001610">
    <property type="protein sequence ID" value="GIZ03481.1"/>
    <property type="molecule type" value="Genomic_DNA"/>
</dbReference>
<comment type="caution">
    <text evidence="1">The sequence shown here is derived from an EMBL/GenBank/DDBJ whole genome shotgun (WGS) entry which is preliminary data.</text>
</comment>
<organism evidence="1 2">
    <name type="scientific">Caerostris extrusa</name>
    <name type="common">Bark spider</name>
    <name type="synonym">Caerostris bankana</name>
    <dbReference type="NCBI Taxonomy" id="172846"/>
    <lineage>
        <taxon>Eukaryota</taxon>
        <taxon>Metazoa</taxon>
        <taxon>Ecdysozoa</taxon>
        <taxon>Arthropoda</taxon>
        <taxon>Chelicerata</taxon>
        <taxon>Arachnida</taxon>
        <taxon>Araneae</taxon>
        <taxon>Araneomorphae</taxon>
        <taxon>Entelegynae</taxon>
        <taxon>Araneoidea</taxon>
        <taxon>Araneidae</taxon>
        <taxon>Caerostris</taxon>
    </lineage>
</organism>
<reference evidence="1 2" key="1">
    <citation type="submission" date="2021-06" db="EMBL/GenBank/DDBJ databases">
        <title>Caerostris extrusa draft genome.</title>
        <authorList>
            <person name="Kono N."/>
            <person name="Arakawa K."/>
        </authorList>
    </citation>
    <scope>NUCLEOTIDE SEQUENCE [LARGE SCALE GENOMIC DNA]</scope>
</reference>
<evidence type="ECO:0000313" key="1">
    <source>
        <dbReference type="EMBL" id="GIZ03481.1"/>
    </source>
</evidence>
<accession>A0AAV4Y7Q4</accession>
<proteinExistence type="predicted"/>
<sequence length="84" mass="9338">MAANRIALLITVITLIIADFGIVYAGGHGKRNGAPPYGLHMLLQQALMPRSEFPLDDYRVADRDAYDYVKGFTNSIKPIEEKTN</sequence>